<evidence type="ECO:0000256" key="3">
    <source>
        <dbReference type="PIRSR" id="PIRSR037505-2"/>
    </source>
</evidence>
<organism evidence="6 7">
    <name type="scientific">Onishia taeanensis</name>
    <dbReference type="NCBI Taxonomy" id="284577"/>
    <lineage>
        <taxon>Bacteria</taxon>
        <taxon>Pseudomonadati</taxon>
        <taxon>Pseudomonadota</taxon>
        <taxon>Gammaproteobacteria</taxon>
        <taxon>Oceanospirillales</taxon>
        <taxon>Halomonadaceae</taxon>
        <taxon>Onishia</taxon>
    </lineage>
</organism>
<keyword evidence="3 4" id="KW-0479">Metal-binding</keyword>
<feature type="domain" description="Hcy-binding" evidence="5">
    <location>
        <begin position="1"/>
        <end position="288"/>
    </location>
</feature>
<dbReference type="Pfam" id="PF02574">
    <property type="entry name" value="S-methyl_trans"/>
    <property type="match status" value="1"/>
</dbReference>
<dbReference type="AlphaFoldDB" id="A0A328Y079"/>
<dbReference type="EMBL" id="QLSX01000005">
    <property type="protein sequence ID" value="RAR61611.1"/>
    <property type="molecule type" value="Genomic_DNA"/>
</dbReference>
<evidence type="ECO:0000259" key="5">
    <source>
        <dbReference type="PROSITE" id="PS50970"/>
    </source>
</evidence>
<evidence type="ECO:0000256" key="4">
    <source>
        <dbReference type="PROSITE-ProRule" id="PRU00333"/>
    </source>
</evidence>
<dbReference type="GO" id="GO:0032259">
    <property type="term" value="P:methylation"/>
    <property type="evidence" value="ECO:0007669"/>
    <property type="project" value="UniProtKB-KW"/>
</dbReference>
<comment type="cofactor">
    <cofactor evidence="3">
        <name>Zn(2+)</name>
        <dbReference type="ChEBI" id="CHEBI:29105"/>
    </cofactor>
    <text evidence="3">Binds 1 zinc ion per subunit.</text>
</comment>
<gene>
    <name evidence="6" type="ORF">BCL93_105212</name>
</gene>
<dbReference type="InterPro" id="IPR036589">
    <property type="entry name" value="HCY_dom_sf"/>
</dbReference>
<name>A0A328Y079_9GAMM</name>
<dbReference type="Gene3D" id="3.20.20.330">
    <property type="entry name" value="Homocysteine-binding-like domain"/>
    <property type="match status" value="1"/>
</dbReference>
<dbReference type="InterPro" id="IPR017226">
    <property type="entry name" value="BHMT-like"/>
</dbReference>
<evidence type="ECO:0000256" key="2">
    <source>
        <dbReference type="ARBA" id="ARBA00022679"/>
    </source>
</evidence>
<dbReference type="GO" id="GO:0009086">
    <property type="term" value="P:methionine biosynthetic process"/>
    <property type="evidence" value="ECO:0007669"/>
    <property type="project" value="InterPro"/>
</dbReference>
<evidence type="ECO:0000256" key="1">
    <source>
        <dbReference type="ARBA" id="ARBA00022603"/>
    </source>
</evidence>
<dbReference type="PANTHER" id="PTHR11103">
    <property type="entry name" value="SLR1189 PROTEIN"/>
    <property type="match status" value="1"/>
</dbReference>
<accession>A0A328Y079</accession>
<feature type="binding site" evidence="3 4">
    <location>
        <position position="273"/>
    </location>
    <ligand>
        <name>Zn(2+)</name>
        <dbReference type="ChEBI" id="CHEBI:29105"/>
    </ligand>
</feature>
<sequence length="298" mass="31415">MSSIVLLDGGMGQELVRRAGEPPTPLWSTHILKQHPDLVQGLHEDFIRAGARVITLATYTATPERLSLAGQAETLEMLHQRALERAQKAVAACGEDVAIAGCLPPLVASYRPDQSPAGEVAVASYRRMVAAGEGVDLWLCEAMASLDEMRSAVTAASETGLPVWVAVTLDDAHPDRLRSHEPLADAVALAESLGVQALLLNCSQPETIEASLDVLTGFSGATGAYPNGFTSVEALAPGGTVSALEARHDLDPEAFTRTATRWIDHGIEIIGGCCEVGPSHIARLAKALGERGHALVRP</sequence>
<reference evidence="6 7" key="1">
    <citation type="submission" date="2018-06" db="EMBL/GenBank/DDBJ databases">
        <title>Comparative analysis of microorganisms from saline springs in Andes Mountain Range, Colombia.</title>
        <authorList>
            <person name="Rubin E."/>
        </authorList>
    </citation>
    <scope>NUCLEOTIDE SEQUENCE [LARGE SCALE GENOMIC DNA]</scope>
    <source>
        <strain evidence="6 7">USBA-857</strain>
    </source>
</reference>
<evidence type="ECO:0000313" key="6">
    <source>
        <dbReference type="EMBL" id="RAR61611.1"/>
    </source>
</evidence>
<keyword evidence="3 4" id="KW-0862">Zinc</keyword>
<feature type="binding site" evidence="3 4">
    <location>
        <position position="274"/>
    </location>
    <ligand>
        <name>Zn(2+)</name>
        <dbReference type="ChEBI" id="CHEBI:29105"/>
    </ligand>
</feature>
<evidence type="ECO:0000313" key="7">
    <source>
        <dbReference type="Proteomes" id="UP000249700"/>
    </source>
</evidence>
<comment type="caution">
    <text evidence="6">The sequence shown here is derived from an EMBL/GenBank/DDBJ whole genome shotgun (WGS) entry which is preliminary data.</text>
</comment>
<dbReference type="InterPro" id="IPR003726">
    <property type="entry name" value="HCY_dom"/>
</dbReference>
<protein>
    <submittedName>
        <fullName evidence="6">Homocysteine S-methyltransferase</fullName>
    </submittedName>
</protein>
<dbReference type="RefSeq" id="WP_112054950.1">
    <property type="nucleotide sequence ID" value="NZ_QLSX01000005.1"/>
</dbReference>
<dbReference type="Proteomes" id="UP000249700">
    <property type="component" value="Unassembled WGS sequence"/>
</dbReference>
<dbReference type="GO" id="GO:0008270">
    <property type="term" value="F:zinc ion binding"/>
    <property type="evidence" value="ECO:0007669"/>
    <property type="project" value="InterPro"/>
</dbReference>
<dbReference type="PROSITE" id="PS50970">
    <property type="entry name" value="HCY"/>
    <property type="match status" value="1"/>
</dbReference>
<dbReference type="PANTHER" id="PTHR11103:SF18">
    <property type="entry name" value="SLR1189 PROTEIN"/>
    <property type="match status" value="1"/>
</dbReference>
<proteinExistence type="predicted"/>
<dbReference type="GO" id="GO:0008168">
    <property type="term" value="F:methyltransferase activity"/>
    <property type="evidence" value="ECO:0007669"/>
    <property type="project" value="UniProtKB-UniRule"/>
</dbReference>
<feature type="binding site" evidence="3 4">
    <location>
        <position position="202"/>
    </location>
    <ligand>
        <name>Zn(2+)</name>
        <dbReference type="ChEBI" id="CHEBI:29105"/>
    </ligand>
</feature>
<dbReference type="SUPFAM" id="SSF82282">
    <property type="entry name" value="Homocysteine S-methyltransferase"/>
    <property type="match status" value="1"/>
</dbReference>
<keyword evidence="2 4" id="KW-0808">Transferase</keyword>
<dbReference type="PIRSF" id="PIRSF037505">
    <property type="entry name" value="Betaine_HMT"/>
    <property type="match status" value="1"/>
</dbReference>
<keyword evidence="1 4" id="KW-0489">Methyltransferase</keyword>
<dbReference type="OrthoDB" id="9803687at2"/>